<dbReference type="AlphaFoldDB" id="A0A6G1CFG6"/>
<dbReference type="EMBL" id="SPHZ02000009">
    <property type="protein sequence ID" value="KAF0898801.1"/>
    <property type="molecule type" value="Genomic_DNA"/>
</dbReference>
<feature type="region of interest" description="Disordered" evidence="1">
    <location>
        <begin position="1"/>
        <end position="26"/>
    </location>
</feature>
<sequence length="71" mass="8143">MAAAPEEERSRLGRGRRADHGAQVGSGKVGLDLRKVSSGMLAWRTQHSRRREIKLDKKRRELLLYINTILF</sequence>
<reference evidence="2 3" key="1">
    <citation type="submission" date="2019-11" db="EMBL/GenBank/DDBJ databases">
        <title>Whole genome sequence of Oryza granulata.</title>
        <authorList>
            <person name="Li W."/>
        </authorList>
    </citation>
    <scope>NUCLEOTIDE SEQUENCE [LARGE SCALE GENOMIC DNA]</scope>
    <source>
        <strain evidence="3">cv. Menghai</strain>
        <tissue evidence="2">Leaf</tissue>
    </source>
</reference>
<evidence type="ECO:0000313" key="2">
    <source>
        <dbReference type="EMBL" id="KAF0898801.1"/>
    </source>
</evidence>
<proteinExistence type="predicted"/>
<feature type="compositionally biased region" description="Basic and acidic residues" evidence="1">
    <location>
        <begin position="1"/>
        <end position="20"/>
    </location>
</feature>
<protein>
    <submittedName>
        <fullName evidence="2">Uncharacterized protein</fullName>
    </submittedName>
</protein>
<organism evidence="2 3">
    <name type="scientific">Oryza meyeriana var. granulata</name>
    <dbReference type="NCBI Taxonomy" id="110450"/>
    <lineage>
        <taxon>Eukaryota</taxon>
        <taxon>Viridiplantae</taxon>
        <taxon>Streptophyta</taxon>
        <taxon>Embryophyta</taxon>
        <taxon>Tracheophyta</taxon>
        <taxon>Spermatophyta</taxon>
        <taxon>Magnoliopsida</taxon>
        <taxon>Liliopsida</taxon>
        <taxon>Poales</taxon>
        <taxon>Poaceae</taxon>
        <taxon>BOP clade</taxon>
        <taxon>Oryzoideae</taxon>
        <taxon>Oryzeae</taxon>
        <taxon>Oryzinae</taxon>
        <taxon>Oryza</taxon>
        <taxon>Oryza meyeriana</taxon>
    </lineage>
</organism>
<keyword evidence="3" id="KW-1185">Reference proteome</keyword>
<name>A0A6G1CFG6_9ORYZ</name>
<evidence type="ECO:0000313" key="3">
    <source>
        <dbReference type="Proteomes" id="UP000479710"/>
    </source>
</evidence>
<dbReference type="Proteomes" id="UP000479710">
    <property type="component" value="Unassembled WGS sequence"/>
</dbReference>
<comment type="caution">
    <text evidence="2">The sequence shown here is derived from an EMBL/GenBank/DDBJ whole genome shotgun (WGS) entry which is preliminary data.</text>
</comment>
<evidence type="ECO:0000256" key="1">
    <source>
        <dbReference type="SAM" id="MobiDB-lite"/>
    </source>
</evidence>
<accession>A0A6G1CFG6</accession>
<gene>
    <name evidence="2" type="ORF">E2562_011876</name>
</gene>